<evidence type="ECO:0000313" key="1">
    <source>
        <dbReference type="EMBL" id="CAF0703789.1"/>
    </source>
</evidence>
<evidence type="ECO:0000313" key="2">
    <source>
        <dbReference type="Proteomes" id="UP000663859"/>
    </source>
</evidence>
<organism evidence="1 2">
    <name type="scientific">Candidatus Methylacidithermus pantelleriae</name>
    <dbReference type="NCBI Taxonomy" id="2744239"/>
    <lineage>
        <taxon>Bacteria</taxon>
        <taxon>Pseudomonadati</taxon>
        <taxon>Verrucomicrobiota</taxon>
        <taxon>Methylacidiphilae</taxon>
        <taxon>Methylacidiphilales</taxon>
        <taxon>Methylacidiphilaceae</taxon>
        <taxon>Candidatus Methylacidithermus</taxon>
    </lineage>
</organism>
<accession>A0A8J2FPM5</accession>
<reference evidence="1" key="1">
    <citation type="submission" date="2021-02" db="EMBL/GenBank/DDBJ databases">
        <authorList>
            <person name="Cremers G."/>
            <person name="Picone N."/>
        </authorList>
    </citation>
    <scope>NUCLEOTIDE SEQUENCE</scope>
    <source>
        <strain evidence="1">PQ17</strain>
    </source>
</reference>
<dbReference type="AlphaFoldDB" id="A0A8J2FPM5"/>
<proteinExistence type="predicted"/>
<sequence length="89" mass="9501">MVVFLWRGSQETQKRASPAHALLGRQWRASRTYVAEKAGLAATGALPVKRPAPIVGGAVRPASRTILPGRGLVVSFLGVTARRVLLAEE</sequence>
<dbReference type="Proteomes" id="UP000663859">
    <property type="component" value="Unassembled WGS sequence"/>
</dbReference>
<protein>
    <submittedName>
        <fullName evidence="1">Uncharacterized protein</fullName>
    </submittedName>
</protein>
<keyword evidence="2" id="KW-1185">Reference proteome</keyword>
<comment type="caution">
    <text evidence="1">The sequence shown here is derived from an EMBL/GenBank/DDBJ whole genome shotgun (WGS) entry which is preliminary data.</text>
</comment>
<dbReference type="EMBL" id="CAJNOB010000056">
    <property type="protein sequence ID" value="CAF0703789.1"/>
    <property type="molecule type" value="Genomic_DNA"/>
</dbReference>
<gene>
    <name evidence="1" type="ORF">MPNT_60103</name>
</gene>
<name>A0A8J2FPM5_9BACT</name>